<dbReference type="EMBL" id="CATNWA010016424">
    <property type="protein sequence ID" value="CAI9592520.1"/>
    <property type="molecule type" value="Genomic_DNA"/>
</dbReference>
<gene>
    <name evidence="1" type="ORF">SPARVUS_LOCUS11383873</name>
</gene>
<dbReference type="Proteomes" id="UP001162483">
    <property type="component" value="Unassembled WGS sequence"/>
</dbReference>
<organism evidence="1 2">
    <name type="scientific">Staurois parvus</name>
    <dbReference type="NCBI Taxonomy" id="386267"/>
    <lineage>
        <taxon>Eukaryota</taxon>
        <taxon>Metazoa</taxon>
        <taxon>Chordata</taxon>
        <taxon>Craniata</taxon>
        <taxon>Vertebrata</taxon>
        <taxon>Euteleostomi</taxon>
        <taxon>Amphibia</taxon>
        <taxon>Batrachia</taxon>
        <taxon>Anura</taxon>
        <taxon>Neobatrachia</taxon>
        <taxon>Ranoidea</taxon>
        <taxon>Ranidae</taxon>
        <taxon>Staurois</taxon>
    </lineage>
</organism>
<evidence type="ECO:0000313" key="2">
    <source>
        <dbReference type="Proteomes" id="UP001162483"/>
    </source>
</evidence>
<sequence>MSLVKITQIRMYFLVCRKVIEFTNYGIDLNIDQSRSTDGQSNFLRFKNVRTVQISPKLPLFAK</sequence>
<reference evidence="1" key="1">
    <citation type="submission" date="2023-05" db="EMBL/GenBank/DDBJ databases">
        <authorList>
            <person name="Stuckert A."/>
        </authorList>
    </citation>
    <scope>NUCLEOTIDE SEQUENCE</scope>
</reference>
<keyword evidence="2" id="KW-1185">Reference proteome</keyword>
<comment type="caution">
    <text evidence="1">The sequence shown here is derived from an EMBL/GenBank/DDBJ whole genome shotgun (WGS) entry which is preliminary data.</text>
</comment>
<accession>A0ABN9F650</accession>
<evidence type="ECO:0000313" key="1">
    <source>
        <dbReference type="EMBL" id="CAI9592520.1"/>
    </source>
</evidence>
<protein>
    <submittedName>
        <fullName evidence="1">Uncharacterized protein</fullName>
    </submittedName>
</protein>
<proteinExistence type="predicted"/>
<name>A0ABN9F650_9NEOB</name>